<protein>
    <recommendedName>
        <fullName evidence="5">ATP-binding protein</fullName>
    </recommendedName>
</protein>
<dbReference type="SUPFAM" id="SSF52540">
    <property type="entry name" value="P-loop containing nucleoside triphosphate hydrolases"/>
    <property type="match status" value="1"/>
</dbReference>
<gene>
    <name evidence="3" type="ORF">LMG32289_00859</name>
</gene>
<dbReference type="Gene3D" id="3.40.50.300">
    <property type="entry name" value="P-loop containing nucleotide triphosphate hydrolases"/>
    <property type="match status" value="1"/>
</dbReference>
<feature type="domain" description="Schlafen AlbA-2" evidence="1">
    <location>
        <begin position="279"/>
        <end position="414"/>
    </location>
</feature>
<dbReference type="InterPro" id="IPR038461">
    <property type="entry name" value="Schlafen_AlbA_2_dom_sf"/>
</dbReference>
<evidence type="ECO:0000313" key="3">
    <source>
        <dbReference type="EMBL" id="CAG9164516.1"/>
    </source>
</evidence>
<evidence type="ECO:0000259" key="1">
    <source>
        <dbReference type="Pfam" id="PF04326"/>
    </source>
</evidence>
<evidence type="ECO:0008006" key="5">
    <source>
        <dbReference type="Google" id="ProtNLM"/>
    </source>
</evidence>
<sequence>MYFAKIVLTNFGPFSDAEFSFEPHAINWIIGRNGSGKTQMAGAMLAALVGRPALVLTPGGVGPSSVVLSVTDRDTSETVGLHITEVPSGKPEVSKANGPLVLRALTAMSGSESQLLMIGHGTETNHAAIDFHEVETLLPDRIKLHPLWEALRQQSGRAHYIGSGAQRSALELIIQFVARRRASVKLPLIVDEVLWRWSRDESDLHLELLVEIARESQVLVLCPHRNDAEVGPGPVMEILPAPGPKSLAAFNSWYESRKPNIRPLVQKKWVRGEQYPAQESRTCEFKEIKGSNPLGAIRGVVDQYAVAFMNAGLPQEGAIFWGIRDADRAIVGVELRPQDCDELRRIVTERLHQIVPPIAPTAYRIDLHPVSSGSVVIENLYVVEVRVPSVRRTLLFATGAQEVYVKTDAGKRKLSALELQQELIQRIGVDPGL</sequence>
<feature type="domain" description="Rad50/SbcC-type AAA" evidence="2">
    <location>
        <begin position="5"/>
        <end position="52"/>
    </location>
</feature>
<dbReference type="Proteomes" id="UP000706525">
    <property type="component" value="Unassembled WGS sequence"/>
</dbReference>
<dbReference type="Pfam" id="PF04326">
    <property type="entry name" value="SLFN_AlbA_2"/>
    <property type="match status" value="1"/>
</dbReference>
<comment type="caution">
    <text evidence="3">The sequence shown here is derived from an EMBL/GenBank/DDBJ whole genome shotgun (WGS) entry which is preliminary data.</text>
</comment>
<dbReference type="Gene3D" id="3.30.950.30">
    <property type="entry name" value="Schlafen, AAA domain"/>
    <property type="match status" value="1"/>
</dbReference>
<dbReference type="InterPro" id="IPR038729">
    <property type="entry name" value="Rad50/SbcC_AAA"/>
</dbReference>
<name>A0ABM8WB67_9BURK</name>
<dbReference type="Pfam" id="PF13476">
    <property type="entry name" value="AAA_23"/>
    <property type="match status" value="1"/>
</dbReference>
<organism evidence="3 4">
    <name type="scientific">Cupriavidus pampae</name>
    <dbReference type="NCBI Taxonomy" id="659251"/>
    <lineage>
        <taxon>Bacteria</taxon>
        <taxon>Pseudomonadati</taxon>
        <taxon>Pseudomonadota</taxon>
        <taxon>Betaproteobacteria</taxon>
        <taxon>Burkholderiales</taxon>
        <taxon>Burkholderiaceae</taxon>
        <taxon>Cupriavidus</taxon>
    </lineage>
</organism>
<accession>A0ABM8WB67</accession>
<keyword evidence="4" id="KW-1185">Reference proteome</keyword>
<reference evidence="3 4" key="1">
    <citation type="submission" date="2021-08" db="EMBL/GenBank/DDBJ databases">
        <authorList>
            <person name="Peeters C."/>
        </authorList>
    </citation>
    <scope>NUCLEOTIDE SEQUENCE [LARGE SCALE GENOMIC DNA]</scope>
    <source>
        <strain evidence="3 4">LMG 32289</strain>
    </source>
</reference>
<dbReference type="RefSeq" id="WP_223982274.1">
    <property type="nucleotide sequence ID" value="NZ_CAJZAG010000001.1"/>
</dbReference>
<dbReference type="InterPro" id="IPR027417">
    <property type="entry name" value="P-loop_NTPase"/>
</dbReference>
<dbReference type="EMBL" id="CAJZAG010000001">
    <property type="protein sequence ID" value="CAG9164516.1"/>
    <property type="molecule type" value="Genomic_DNA"/>
</dbReference>
<proteinExistence type="predicted"/>
<dbReference type="InterPro" id="IPR007421">
    <property type="entry name" value="Schlafen_AlbA_2_dom"/>
</dbReference>
<evidence type="ECO:0000313" key="4">
    <source>
        <dbReference type="Proteomes" id="UP000706525"/>
    </source>
</evidence>
<evidence type="ECO:0000259" key="2">
    <source>
        <dbReference type="Pfam" id="PF13476"/>
    </source>
</evidence>